<feature type="region of interest" description="Disordered" evidence="1">
    <location>
        <begin position="37"/>
        <end position="108"/>
    </location>
</feature>
<proteinExistence type="predicted"/>
<dbReference type="AlphaFoldDB" id="A0A6A5UJP0"/>
<reference evidence="2" key="1">
    <citation type="journal article" date="2020" name="Stud. Mycol.">
        <title>101 Dothideomycetes genomes: a test case for predicting lifestyles and emergence of pathogens.</title>
        <authorList>
            <person name="Haridas S."/>
            <person name="Albert R."/>
            <person name="Binder M."/>
            <person name="Bloem J."/>
            <person name="Labutti K."/>
            <person name="Salamov A."/>
            <person name="Andreopoulos B."/>
            <person name="Baker S."/>
            <person name="Barry K."/>
            <person name="Bills G."/>
            <person name="Bluhm B."/>
            <person name="Cannon C."/>
            <person name="Castanera R."/>
            <person name="Culley D."/>
            <person name="Daum C."/>
            <person name="Ezra D."/>
            <person name="Gonzalez J."/>
            <person name="Henrissat B."/>
            <person name="Kuo A."/>
            <person name="Liang C."/>
            <person name="Lipzen A."/>
            <person name="Lutzoni F."/>
            <person name="Magnuson J."/>
            <person name="Mondo S."/>
            <person name="Nolan M."/>
            <person name="Ohm R."/>
            <person name="Pangilinan J."/>
            <person name="Park H.-J."/>
            <person name="Ramirez L."/>
            <person name="Alfaro M."/>
            <person name="Sun H."/>
            <person name="Tritt A."/>
            <person name="Yoshinaga Y."/>
            <person name="Zwiers L.-H."/>
            <person name="Turgeon B."/>
            <person name="Goodwin S."/>
            <person name="Spatafora J."/>
            <person name="Crous P."/>
            <person name="Grigoriev I."/>
        </authorList>
    </citation>
    <scope>NUCLEOTIDE SEQUENCE</scope>
    <source>
        <strain evidence="2">CBS 107.79</strain>
    </source>
</reference>
<keyword evidence="3" id="KW-1185">Reference proteome</keyword>
<feature type="compositionally biased region" description="Basic and acidic residues" evidence="1">
    <location>
        <begin position="37"/>
        <end position="64"/>
    </location>
</feature>
<evidence type="ECO:0000256" key="1">
    <source>
        <dbReference type="SAM" id="MobiDB-lite"/>
    </source>
</evidence>
<name>A0A6A5UJP0_9PLEO</name>
<evidence type="ECO:0000313" key="3">
    <source>
        <dbReference type="Proteomes" id="UP000800036"/>
    </source>
</evidence>
<protein>
    <submittedName>
        <fullName evidence="2">Uncharacterized protein</fullName>
    </submittedName>
</protein>
<dbReference type="Proteomes" id="UP000800036">
    <property type="component" value="Unassembled WGS sequence"/>
</dbReference>
<evidence type="ECO:0000313" key="2">
    <source>
        <dbReference type="EMBL" id="KAF1965055.1"/>
    </source>
</evidence>
<dbReference type="EMBL" id="ML976771">
    <property type="protein sequence ID" value="KAF1965055.1"/>
    <property type="molecule type" value="Genomic_DNA"/>
</dbReference>
<feature type="compositionally biased region" description="Acidic residues" evidence="1">
    <location>
        <begin position="79"/>
        <end position="88"/>
    </location>
</feature>
<organism evidence="2 3">
    <name type="scientific">Bimuria novae-zelandiae CBS 107.79</name>
    <dbReference type="NCBI Taxonomy" id="1447943"/>
    <lineage>
        <taxon>Eukaryota</taxon>
        <taxon>Fungi</taxon>
        <taxon>Dikarya</taxon>
        <taxon>Ascomycota</taxon>
        <taxon>Pezizomycotina</taxon>
        <taxon>Dothideomycetes</taxon>
        <taxon>Pleosporomycetidae</taxon>
        <taxon>Pleosporales</taxon>
        <taxon>Massarineae</taxon>
        <taxon>Didymosphaeriaceae</taxon>
        <taxon>Bimuria</taxon>
    </lineage>
</organism>
<gene>
    <name evidence="2" type="ORF">BU23DRAFT_575173</name>
</gene>
<accession>A0A6A5UJP0</accession>
<sequence>MHPDIHKQLPRTHARRTSGVININSFAVGVRSCSLHAADDTAQHGVGESRVKEERGKREERSEVGKGGGGDVRGVEPVEVAEEDVDGDGGERDGGCEEGVYGQGKRGDGVRQGLGRVVVVVVLEVDTLERIGRSVTFTLS</sequence>